<dbReference type="AlphaFoldDB" id="A0A5B0MDB5"/>
<organism evidence="2 3">
    <name type="scientific">Puccinia graminis f. sp. tritici</name>
    <dbReference type="NCBI Taxonomy" id="56615"/>
    <lineage>
        <taxon>Eukaryota</taxon>
        <taxon>Fungi</taxon>
        <taxon>Dikarya</taxon>
        <taxon>Basidiomycota</taxon>
        <taxon>Pucciniomycotina</taxon>
        <taxon>Pucciniomycetes</taxon>
        <taxon>Pucciniales</taxon>
        <taxon>Pucciniaceae</taxon>
        <taxon>Puccinia</taxon>
    </lineage>
</organism>
<name>A0A5B0MDB5_PUCGR</name>
<dbReference type="Proteomes" id="UP000325313">
    <property type="component" value="Unassembled WGS sequence"/>
</dbReference>
<dbReference type="EMBL" id="VDEP01000473">
    <property type="protein sequence ID" value="KAA1074123.1"/>
    <property type="molecule type" value="Genomic_DNA"/>
</dbReference>
<evidence type="ECO:0000256" key="1">
    <source>
        <dbReference type="SAM" id="MobiDB-lite"/>
    </source>
</evidence>
<sequence>MPIHSDPSDRTATGQSDEEGAITARRGRTEMGEWDVEPEAGQGLHSFSQSPLTLPTLCSALSYINISSPFFGGICVCVCRGNGSDVGKGPGTAEPLDEVIRARRPTRETVLGSDSKADKLR</sequence>
<reference evidence="2 3" key="1">
    <citation type="submission" date="2019-05" db="EMBL/GenBank/DDBJ databases">
        <title>Emergence of the Ug99 lineage of the wheat stem rust pathogen through somatic hybridization.</title>
        <authorList>
            <person name="Li F."/>
            <person name="Upadhyaya N.M."/>
            <person name="Sperschneider J."/>
            <person name="Matny O."/>
            <person name="Nguyen-Phuc H."/>
            <person name="Mago R."/>
            <person name="Raley C."/>
            <person name="Miller M.E."/>
            <person name="Silverstein K.A.T."/>
            <person name="Henningsen E."/>
            <person name="Hirsch C.D."/>
            <person name="Visser B."/>
            <person name="Pretorius Z.A."/>
            <person name="Steffenson B.J."/>
            <person name="Schwessinger B."/>
            <person name="Dodds P.N."/>
            <person name="Figueroa M."/>
        </authorList>
    </citation>
    <scope>NUCLEOTIDE SEQUENCE [LARGE SCALE GENOMIC DNA]</scope>
    <source>
        <strain evidence="2 3">Ug99</strain>
    </source>
</reference>
<feature type="region of interest" description="Disordered" evidence="1">
    <location>
        <begin position="1"/>
        <end position="32"/>
    </location>
</feature>
<accession>A0A5B0MDB5</accession>
<protein>
    <submittedName>
        <fullName evidence="2">Uncharacterized protein</fullName>
    </submittedName>
</protein>
<gene>
    <name evidence="2" type="ORF">PGTUg99_021333</name>
</gene>
<comment type="caution">
    <text evidence="2">The sequence shown here is derived from an EMBL/GenBank/DDBJ whole genome shotgun (WGS) entry which is preliminary data.</text>
</comment>
<proteinExistence type="predicted"/>
<evidence type="ECO:0000313" key="2">
    <source>
        <dbReference type="EMBL" id="KAA1074123.1"/>
    </source>
</evidence>
<evidence type="ECO:0000313" key="3">
    <source>
        <dbReference type="Proteomes" id="UP000325313"/>
    </source>
</evidence>